<feature type="transmembrane region" description="Helical" evidence="12">
    <location>
        <begin position="12"/>
        <end position="35"/>
    </location>
</feature>
<proteinExistence type="inferred from homology"/>
<dbReference type="CDD" id="cd03512">
    <property type="entry name" value="Alkane-hydroxylase"/>
    <property type="match status" value="1"/>
</dbReference>
<evidence type="ECO:0000259" key="13">
    <source>
        <dbReference type="Pfam" id="PF00487"/>
    </source>
</evidence>
<evidence type="ECO:0000256" key="6">
    <source>
        <dbReference type="ARBA" id="ARBA00022723"/>
    </source>
</evidence>
<keyword evidence="10 14" id="KW-0503">Monooxygenase</keyword>
<protein>
    <submittedName>
        <fullName evidence="14">Alkane 1-monooxygenase</fullName>
    </submittedName>
</protein>
<feature type="transmembrane region" description="Helical" evidence="12">
    <location>
        <begin position="210"/>
        <end position="227"/>
    </location>
</feature>
<evidence type="ECO:0000256" key="4">
    <source>
        <dbReference type="ARBA" id="ARBA00022519"/>
    </source>
</evidence>
<evidence type="ECO:0000256" key="10">
    <source>
        <dbReference type="ARBA" id="ARBA00023033"/>
    </source>
</evidence>
<dbReference type="AlphaFoldDB" id="A0A3N4UKS7"/>
<evidence type="ECO:0000256" key="3">
    <source>
        <dbReference type="ARBA" id="ARBA00022475"/>
    </source>
</evidence>
<keyword evidence="3" id="KW-1003">Cell membrane</keyword>
<keyword evidence="15" id="KW-1185">Reference proteome</keyword>
<keyword evidence="8" id="KW-0560">Oxidoreductase</keyword>
<dbReference type="RefSeq" id="WP_123791296.1">
    <property type="nucleotide sequence ID" value="NZ_RKQK01000001.1"/>
</dbReference>
<feature type="transmembrane region" description="Helical" evidence="12">
    <location>
        <begin position="70"/>
        <end position="92"/>
    </location>
</feature>
<dbReference type="Proteomes" id="UP000269689">
    <property type="component" value="Unassembled WGS sequence"/>
</dbReference>
<evidence type="ECO:0000313" key="15">
    <source>
        <dbReference type="Proteomes" id="UP000269689"/>
    </source>
</evidence>
<dbReference type="GO" id="GO:0005886">
    <property type="term" value="C:plasma membrane"/>
    <property type="evidence" value="ECO:0007669"/>
    <property type="project" value="UniProtKB-SubCell"/>
</dbReference>
<keyword evidence="4" id="KW-0997">Cell inner membrane</keyword>
<dbReference type="InterPro" id="IPR033885">
    <property type="entry name" value="AlkB/XylM"/>
</dbReference>
<keyword evidence="5 12" id="KW-0812">Transmembrane</keyword>
<evidence type="ECO:0000256" key="9">
    <source>
        <dbReference type="ARBA" id="ARBA00023004"/>
    </source>
</evidence>
<dbReference type="OrthoDB" id="4759734at2"/>
<evidence type="ECO:0000256" key="5">
    <source>
        <dbReference type="ARBA" id="ARBA00022692"/>
    </source>
</evidence>
<comment type="caution">
    <text evidence="14">The sequence shown here is derived from an EMBL/GenBank/DDBJ whole genome shotgun (WGS) entry which is preliminary data.</text>
</comment>
<dbReference type="InterPro" id="IPR005804">
    <property type="entry name" value="FA_desaturase_dom"/>
</dbReference>
<dbReference type="EMBL" id="RKQK01000001">
    <property type="protein sequence ID" value="RPE71043.1"/>
    <property type="molecule type" value="Genomic_DNA"/>
</dbReference>
<keyword evidence="7 12" id="KW-1133">Transmembrane helix</keyword>
<keyword evidence="11 12" id="KW-0472">Membrane</keyword>
<keyword evidence="6" id="KW-0479">Metal-binding</keyword>
<dbReference type="GO" id="GO:0004497">
    <property type="term" value="F:monooxygenase activity"/>
    <property type="evidence" value="ECO:0007669"/>
    <property type="project" value="UniProtKB-KW"/>
</dbReference>
<evidence type="ECO:0000256" key="7">
    <source>
        <dbReference type="ARBA" id="ARBA00022989"/>
    </source>
</evidence>
<sequence length="354" mass="39618">MEQDIQTSRHSVYFFAVTTLAPIVLIMTASLWGGIWPAMSLVYMTVFSYALDMLVRFARRPEDPESEFPAANTLSIALALAHFAVLPMVIYALSHDTLTGWQKIWLFLAAGQFCGQVSNSNAHELIHRTDTTLRRLGTWVYISVLFGHHASAHPKVHHKYVATDLDPNSAPKGMSFYQFFPRAWIGSLKAGFLAENTQRARGKARGAHPYVSYVLGAVLCLCIAALIGGFGGVFAYVLICLYTSAQLMLSDYVQHYGLRRHPRADGKFDPVGPKHAWNSPHWFSSYLLLNAPRHSDHHAHPMTPYVGLELADDDPLLPRPLPTMATLALCPPLWRRVMDKRVDRITVMTAPEVH</sequence>
<dbReference type="GO" id="GO:0006629">
    <property type="term" value="P:lipid metabolic process"/>
    <property type="evidence" value="ECO:0007669"/>
    <property type="project" value="InterPro"/>
</dbReference>
<feature type="domain" description="Fatty acid desaturase" evidence="13">
    <location>
        <begin position="100"/>
        <end position="311"/>
    </location>
</feature>
<reference evidence="14 15" key="1">
    <citation type="submission" date="2018-11" db="EMBL/GenBank/DDBJ databases">
        <title>Genomic Encyclopedia of Type Strains, Phase IV (KMG-IV): sequencing the most valuable type-strain genomes for metagenomic binning, comparative biology and taxonomic classification.</title>
        <authorList>
            <person name="Goeker M."/>
        </authorList>
    </citation>
    <scope>NUCLEOTIDE SEQUENCE [LARGE SCALE GENOMIC DNA]</scope>
    <source>
        <strain evidence="14 15">DSM 104731</strain>
    </source>
</reference>
<evidence type="ECO:0000256" key="2">
    <source>
        <dbReference type="ARBA" id="ARBA00010823"/>
    </source>
</evidence>
<gene>
    <name evidence="14" type="ORF">EDD53_0156</name>
</gene>
<comment type="similarity">
    <text evidence="2">Belongs to the fatty acid desaturase type 1 family. AlkB subfamily.</text>
</comment>
<evidence type="ECO:0000256" key="11">
    <source>
        <dbReference type="ARBA" id="ARBA00023136"/>
    </source>
</evidence>
<comment type="subcellular location">
    <subcellularLocation>
        <location evidence="1">Cell inner membrane</location>
        <topology evidence="1">Multi-pass membrane protein</topology>
    </subcellularLocation>
</comment>
<dbReference type="PANTHER" id="PTHR38674:SF1">
    <property type="entry name" value="ALKANE 1-MONOOXYGENASE 1"/>
    <property type="match status" value="1"/>
</dbReference>
<dbReference type="Pfam" id="PF00487">
    <property type="entry name" value="FA_desaturase"/>
    <property type="match status" value="1"/>
</dbReference>
<keyword evidence="9" id="KW-0408">Iron</keyword>
<evidence type="ECO:0000256" key="12">
    <source>
        <dbReference type="SAM" id="Phobius"/>
    </source>
</evidence>
<dbReference type="PANTHER" id="PTHR38674">
    <property type="entry name" value="ALKANE 1-MONOOXYGENASE 1"/>
    <property type="match status" value="1"/>
</dbReference>
<evidence type="ECO:0000256" key="8">
    <source>
        <dbReference type="ARBA" id="ARBA00023002"/>
    </source>
</evidence>
<evidence type="ECO:0000313" key="14">
    <source>
        <dbReference type="EMBL" id="RPE71043.1"/>
    </source>
</evidence>
<dbReference type="GO" id="GO:0046872">
    <property type="term" value="F:metal ion binding"/>
    <property type="evidence" value="ECO:0007669"/>
    <property type="project" value="UniProtKB-KW"/>
</dbReference>
<name>A0A3N4UKS7_9RHOB</name>
<evidence type="ECO:0000256" key="1">
    <source>
        <dbReference type="ARBA" id="ARBA00004429"/>
    </source>
</evidence>
<accession>A0A3N4UKS7</accession>
<organism evidence="14 15">
    <name type="scientific">Pacificibacter maritimus</name>
    <dbReference type="NCBI Taxonomy" id="762213"/>
    <lineage>
        <taxon>Bacteria</taxon>
        <taxon>Pseudomonadati</taxon>
        <taxon>Pseudomonadota</taxon>
        <taxon>Alphaproteobacteria</taxon>
        <taxon>Rhodobacterales</taxon>
        <taxon>Roseobacteraceae</taxon>
        <taxon>Pacificibacter</taxon>
    </lineage>
</organism>